<evidence type="ECO:0000256" key="1">
    <source>
        <dbReference type="ARBA" id="ARBA00022574"/>
    </source>
</evidence>
<comment type="caution">
    <text evidence="6">The sequence shown here is derived from an EMBL/GenBank/DDBJ whole genome shotgun (WGS) entry which is preliminary data.</text>
</comment>
<dbReference type="PANTHER" id="PTHR19879">
    <property type="entry name" value="TRANSCRIPTION INITIATION FACTOR TFIID"/>
    <property type="match status" value="1"/>
</dbReference>
<dbReference type="InterPro" id="IPR027417">
    <property type="entry name" value="P-loop_NTPase"/>
</dbReference>
<sequence>MGFHIKQLFRKGRGKKSKKPADGPSPDEPNASVTSSEPGASPADAGPPLVIEGSQNGLLQNQQDLWQAAYVHLDPDDQHRLSHLHESNVSRSVSRESQMVDIVNAVIKTTEKRYDEYQRKGLKIKRSKGADISIRDSALKIVSATLSFQDIIGAVIACDPTGYSGKVWGLVSVGLTMIQNHQDLQASIFQTTEFLTDVLSRCAFIETHCLGSKSSDTNAKDMLRNAIIRVYTAILRYSARIVSVQESGAASRFCLSVTSMTDQPLSALKIAIKEEEGYLEKWVQFNQQLVWKEKAETILSQIDNVLSGIQDISREMELCKLTIAEGAAFDSYMNQHEVECLPGTRTDLLKQIIDWSHSPHGECVFWLNGMAGTGKSTVSRTVCKLLQENGLLGASFFFKRGKSDCGKAEKFFPTIVRQMITQEPRLIPAIRRAIQRDPSISTKSLREQFNKLLLEPLLSVKDDQVNPCSVVIVVDALDECDPENDIGLLLRLLPMISTQGAIGIRLFLTSRPEIPVRQGFDSISKDDHQSLSLHEIVESSIKRDILLFINDRFEEMRRKLSLPQEWPGEKIIQDLVNMASPLFISAATMCRFIGDRRWDPKTRLAIVLGFAGSENVPTSYISKLEHTYIPVFEQILHSEDGEEDEDERQQLVQEYRMIVGTIIIISNPLSLLSLAKLLNVPSSDVGRRLDFLHSVLSIPDDRSAPIQLFHQSFRDFLLHPKPGSGRLVSKFLHDANRFILKNAWIINNAPLQLYASALIFAPQKSIIRRAFQSEISGRFVRLPQVEDNWDAQLMTLDIMNPRVVAFSPDSKLIASASIGTPVKLWDSTTGLLLHTLESAILTSALAFSPDNNHLAYSTWDDTIEGHIVQLWDINTGTLDKTFEENACSVIALAFSPDNTLLASGSLEHTVDLWDLATGAVFRTLQGHSGLVNAVAISPDGRLIASGSTDKTVKLWELGTGAVLRNLEHSEPVVLVGFSPDNQLIVSGSLDGTIWIWDATTGKLRQTFDSGFIELFAISPSSTLETSGSVPPLLWGMVMGALYYRFDWDTRHISTVALSPNRELLVSRSDDGSVRLWDATLIAEQKALQDHSDEIVATVLSPDAKLLASVSGRQIQLWDFAKGILLHTVDGYCGKSTTFGFSPDSRMVALRPQSDSTCVQLWDTATGQISQTLEDHLNTVDRIIFSPSGQHLASIDEDGTITLWDTHTGERLYSLESYGNWACIAFSPSGKKLASSAKNVVRVWGTATGVLQQELEEHQNKITVLKFSPDEQLLASGSNDAKVRLWNLTTGALSQTLQDIGAVNQVVFSLDGRLVASGTLSHTLRVWDRKTGKPLSVSEGQSTPFRNGINHLHFSDDSRYLEADFGAICVLPLRSGQEAVPSPPLKDVTLGDQWLHIGPERVLWLPVEYRPKTSAYRDGTFAIGSESGIISFITVDINEETNGLA</sequence>
<dbReference type="InterPro" id="IPR036322">
    <property type="entry name" value="WD40_repeat_dom_sf"/>
</dbReference>
<dbReference type="PROSITE" id="PS00678">
    <property type="entry name" value="WD_REPEATS_1"/>
    <property type="match status" value="4"/>
</dbReference>
<evidence type="ECO:0000256" key="2">
    <source>
        <dbReference type="ARBA" id="ARBA00022737"/>
    </source>
</evidence>
<evidence type="ECO:0000259" key="5">
    <source>
        <dbReference type="Pfam" id="PF24883"/>
    </source>
</evidence>
<dbReference type="Pfam" id="PF00400">
    <property type="entry name" value="WD40"/>
    <property type="match status" value="9"/>
</dbReference>
<dbReference type="Gene3D" id="3.40.50.300">
    <property type="entry name" value="P-loop containing nucleotide triphosphate hydrolases"/>
    <property type="match status" value="1"/>
</dbReference>
<dbReference type="InterPro" id="IPR019775">
    <property type="entry name" value="WD40_repeat_CS"/>
</dbReference>
<dbReference type="PROSITE" id="PS50294">
    <property type="entry name" value="WD_REPEATS_REGION"/>
    <property type="match status" value="6"/>
</dbReference>
<keyword evidence="2" id="KW-0677">Repeat</keyword>
<protein>
    <recommendedName>
        <fullName evidence="5">Nephrocystin 3-like N-terminal domain-containing protein</fullName>
    </recommendedName>
</protein>
<dbReference type="Pfam" id="PF24883">
    <property type="entry name" value="NPHP3_N"/>
    <property type="match status" value="1"/>
</dbReference>
<evidence type="ECO:0000256" key="3">
    <source>
        <dbReference type="PROSITE-ProRule" id="PRU00221"/>
    </source>
</evidence>
<dbReference type="SUPFAM" id="SSF52540">
    <property type="entry name" value="P-loop containing nucleoside triphosphate hydrolases"/>
    <property type="match status" value="1"/>
</dbReference>
<dbReference type="PROSITE" id="PS50082">
    <property type="entry name" value="WD_REPEATS_2"/>
    <property type="match status" value="9"/>
</dbReference>
<proteinExistence type="predicted"/>
<feature type="repeat" description="WD" evidence="3">
    <location>
        <begin position="1045"/>
        <end position="1077"/>
    </location>
</feature>
<dbReference type="PANTHER" id="PTHR19879:SF9">
    <property type="entry name" value="TRANSCRIPTION INITIATION FACTOR TFIID SUBUNIT 5"/>
    <property type="match status" value="1"/>
</dbReference>
<evidence type="ECO:0000313" key="7">
    <source>
        <dbReference type="Proteomes" id="UP000541154"/>
    </source>
</evidence>
<dbReference type="InterPro" id="IPR011047">
    <property type="entry name" value="Quinoprotein_ADH-like_sf"/>
</dbReference>
<accession>A0A8H6E1Y3</accession>
<name>A0A8H6E1Y3_PETAA</name>
<dbReference type="InterPro" id="IPR056884">
    <property type="entry name" value="NPHP3-like_N"/>
</dbReference>
<dbReference type="SUPFAM" id="SSF50998">
    <property type="entry name" value="Quinoprotein alcohol dehydrogenase-like"/>
    <property type="match status" value="2"/>
</dbReference>
<dbReference type="EMBL" id="SPNV01000310">
    <property type="protein sequence ID" value="KAF5856561.1"/>
    <property type="molecule type" value="Genomic_DNA"/>
</dbReference>
<feature type="repeat" description="WD" evidence="3">
    <location>
        <begin position="924"/>
        <end position="965"/>
    </location>
</feature>
<evidence type="ECO:0000256" key="4">
    <source>
        <dbReference type="SAM" id="MobiDB-lite"/>
    </source>
</evidence>
<organism evidence="6 7">
    <name type="scientific">Petromyces alliaceus</name>
    <name type="common">Aspergillus alliaceus</name>
    <dbReference type="NCBI Taxonomy" id="209559"/>
    <lineage>
        <taxon>Eukaryota</taxon>
        <taxon>Fungi</taxon>
        <taxon>Dikarya</taxon>
        <taxon>Ascomycota</taxon>
        <taxon>Pezizomycotina</taxon>
        <taxon>Eurotiomycetes</taxon>
        <taxon>Eurotiomycetidae</taxon>
        <taxon>Eurotiales</taxon>
        <taxon>Aspergillaceae</taxon>
        <taxon>Aspergillus</taxon>
        <taxon>Aspergillus subgen. Circumdati</taxon>
    </lineage>
</organism>
<feature type="repeat" description="WD" evidence="3">
    <location>
        <begin position="882"/>
        <end position="923"/>
    </location>
</feature>
<feature type="repeat" description="WD" evidence="3">
    <location>
        <begin position="1172"/>
        <end position="1213"/>
    </location>
</feature>
<dbReference type="Proteomes" id="UP000541154">
    <property type="component" value="Unassembled WGS sequence"/>
</dbReference>
<evidence type="ECO:0000313" key="6">
    <source>
        <dbReference type="EMBL" id="KAF5856561.1"/>
    </source>
</evidence>
<feature type="repeat" description="WD" evidence="3">
    <location>
        <begin position="1254"/>
        <end position="1295"/>
    </location>
</feature>
<feature type="domain" description="Nephrocystin 3-like N-terminal" evidence="5">
    <location>
        <begin position="350"/>
        <end position="511"/>
    </location>
</feature>
<dbReference type="Gene3D" id="2.130.10.10">
    <property type="entry name" value="YVTN repeat-like/Quinoprotein amine dehydrogenase"/>
    <property type="match status" value="4"/>
</dbReference>
<reference evidence="6 7" key="1">
    <citation type="submission" date="2019-04" db="EMBL/GenBank/DDBJ databases">
        <title>Aspergillus burnettii sp. nov., novel species from soil in southeast Queensland.</title>
        <authorList>
            <person name="Gilchrist C.L.M."/>
            <person name="Pitt J.I."/>
            <person name="Lange L."/>
            <person name="Lacey H.J."/>
            <person name="Vuong D."/>
            <person name="Midgley D.J."/>
            <person name="Greenfield P."/>
            <person name="Bradbury M."/>
            <person name="Lacey E."/>
            <person name="Busk P.K."/>
            <person name="Pilgaard B."/>
            <person name="Chooi Y.H."/>
            <person name="Piggott A.M."/>
        </authorList>
    </citation>
    <scope>NUCLEOTIDE SEQUENCE [LARGE SCALE GENOMIC DNA]</scope>
    <source>
        <strain evidence="6 7">FRR 5400</strain>
    </source>
</reference>
<keyword evidence="7" id="KW-1185">Reference proteome</keyword>
<gene>
    <name evidence="6" type="ORF">ETB97_007212</name>
</gene>
<dbReference type="InterPro" id="IPR015943">
    <property type="entry name" value="WD40/YVTN_repeat-like_dom_sf"/>
</dbReference>
<feature type="region of interest" description="Disordered" evidence="4">
    <location>
        <begin position="1"/>
        <end position="53"/>
    </location>
</feature>
<dbReference type="InterPro" id="IPR020472">
    <property type="entry name" value="WD40_PAC1"/>
</dbReference>
<dbReference type="CDD" id="cd00200">
    <property type="entry name" value="WD40"/>
    <property type="match status" value="1"/>
</dbReference>
<feature type="repeat" description="WD" evidence="3">
    <location>
        <begin position="1302"/>
        <end position="1336"/>
    </location>
</feature>
<keyword evidence="1 3" id="KW-0853">WD repeat</keyword>
<dbReference type="InterPro" id="IPR001680">
    <property type="entry name" value="WD40_rpt"/>
</dbReference>
<dbReference type="PRINTS" id="PR00320">
    <property type="entry name" value="GPROTEINBRPT"/>
</dbReference>
<feature type="repeat" description="WD" evidence="3">
    <location>
        <begin position="1087"/>
        <end position="1127"/>
    </location>
</feature>
<feature type="compositionally biased region" description="Basic residues" evidence="4">
    <location>
        <begin position="7"/>
        <end position="18"/>
    </location>
</feature>
<feature type="repeat" description="WD" evidence="3">
    <location>
        <begin position="804"/>
        <end position="835"/>
    </location>
</feature>
<dbReference type="SUPFAM" id="SSF50978">
    <property type="entry name" value="WD40 repeat-like"/>
    <property type="match status" value="1"/>
</dbReference>
<feature type="repeat" description="WD" evidence="3">
    <location>
        <begin position="965"/>
        <end position="1006"/>
    </location>
</feature>
<dbReference type="SMART" id="SM00320">
    <property type="entry name" value="WD40"/>
    <property type="match status" value="11"/>
</dbReference>